<evidence type="ECO:0000259" key="9">
    <source>
        <dbReference type="PROSITE" id="PS51253"/>
    </source>
</evidence>
<dbReference type="Gene3D" id="1.10.10.60">
    <property type="entry name" value="Homeodomain-like"/>
    <property type="match status" value="1"/>
</dbReference>
<keyword evidence="4" id="KW-0479">Metal-binding</keyword>
<feature type="DNA-binding region" description="Homeobox" evidence="5">
    <location>
        <begin position="155"/>
        <end position="217"/>
    </location>
</feature>
<feature type="region of interest" description="Disordered" evidence="6">
    <location>
        <begin position="126"/>
        <end position="158"/>
    </location>
</feature>
<evidence type="ECO:0000256" key="4">
    <source>
        <dbReference type="PROSITE-ProRule" id="PRU00042"/>
    </source>
</evidence>
<dbReference type="InterPro" id="IPR008422">
    <property type="entry name" value="KN_HD"/>
</dbReference>
<dbReference type="InterPro" id="IPR013087">
    <property type="entry name" value="Znf_C2H2_type"/>
</dbReference>
<evidence type="ECO:0000256" key="3">
    <source>
        <dbReference type="ARBA" id="ARBA00023242"/>
    </source>
</evidence>
<feature type="compositionally biased region" description="Basic residues" evidence="6">
    <location>
        <begin position="339"/>
        <end position="348"/>
    </location>
</feature>
<keyword evidence="4" id="KW-0862">Zinc</keyword>
<evidence type="ECO:0000256" key="6">
    <source>
        <dbReference type="SAM" id="MobiDB-lite"/>
    </source>
</evidence>
<keyword evidence="2 5" id="KW-0371">Homeobox</keyword>
<proteinExistence type="predicted"/>
<dbReference type="EMBL" id="JAVLET010000003">
    <property type="protein sequence ID" value="KAL0471413.1"/>
    <property type="molecule type" value="Genomic_DNA"/>
</dbReference>
<comment type="subcellular location">
    <subcellularLocation>
        <location evidence="5">Nucleus</location>
    </subcellularLocation>
</comment>
<sequence length="1325" mass="145358">MPTIHEMESFINWDGIDPASMPGTRHPNDLDLALENAADDDFASWALQHYEQNNPLGFGETTTAGIPGDSIVAFEDSFDMPSSPCNHCQANGYQCKRIREGSYKGYCTGCVALNRVCSLGLVDQPAALPRNPGSTTSVEEQDRPSTPAPPITPAATKVNNRFSRESIKILKNWLSIHQKHPYPNDEEKEMLQKQTGLSKTQITGWLANARRRRSKAMGAPRSISPGVRTLSTSMDMPQRRPQLELMNPLQRWQVSPPEHEPASVTAIARAVTASATTLSSGSPHSNNFNLTDDGSNRSLCAASSASSFNTSISSGLSFVSAYSYGTHDSLGSYGSSMNRGRRRRRRKAAPVPTEKRNSLSAPLKTFQCTFCTETFRTKHDWQRHEKSLHLSLERWVCAPEGPRASNPENGQLSCVFCGEANPDEAHIETHNYSICQEKTQEERTFYRKDHLRQHLKLVHNVKFVNWSMEQWKATTPEIRSRCGFCGIVMDTWSIRVDHLAEHFKAGQTMAEWKGDWGFDNPVLEMVENAIPPYLIHDDRNSPNPYTATQEPSETARNAYELIKSELMYYLTGERDIMGRLPTDEELQVEACRIIYAAELQSNQSETAIPSWLRDLLLSSEPLALQARMGPIRSANESRQAVLRINGKSNIFEEDPMENELHEYVKARRLLGLTAMDSELQYEACNIIGRMEESSSHPSEDVANFLLRLIYASTSWLADFRQRAVLPRSEDVGDEARRSTDPSKIDSTIHNYSRLERELAEFLHLQRSMGIEPTDMDLQTKARIIIYECDDCWNQTAADNSDWLAAFKQRHVSPEASAVALATCEPLTISSVSRKGFTPSMDMATWMGSSCFNGPRNTSLGSIGTPTFNIAAGVDGHLGKPNNGVKIGPYFFNDANCYRRLARELGAYVAAVMSPNSPDFHIPSDEELQSQARWILYQDDDPWNQTAADNAEWLRRFKRDVGLLTDASVPGLPECTQWSATQGGSGFEPPYLFPNPHAQATTVETDIPIQMKEAKRMFVAEKQTANKYVRGFKTRWQRPAVVFCSRELEKGLVKFVTTCVRGGSDGGGGGGGAARGMFPSDEAIRAKAREIQKLSTTSADDVVLLEKFKTMMMERLGLISASSASSLGSTPDFSSSMGAAGMGLMHQSSSSVDTSTVPSPVMGAGFTTAGTTTTTTSPGMGMSMDMGLADMGNMSNMGVPMGMTNLTDWSPSSTGMMMGLGTSMGASCTNMGMGMGMSMDMNLDMTNTSMSMMGMSTSMPTTHMGLLAGGIGGGGGGGGVGGGGQNDQNMMMMFSGNEMDDLLQDSNFGFSSNDDDLAVMGGIGQL</sequence>
<evidence type="ECO:0000259" key="7">
    <source>
        <dbReference type="PROSITE" id="PS50071"/>
    </source>
</evidence>
<evidence type="ECO:0008006" key="12">
    <source>
        <dbReference type="Google" id="ProtNLM"/>
    </source>
</evidence>
<dbReference type="InterPro" id="IPR050224">
    <property type="entry name" value="TALE_homeobox"/>
</dbReference>
<dbReference type="PROSITE" id="PS50157">
    <property type="entry name" value="ZINC_FINGER_C2H2_2"/>
    <property type="match status" value="1"/>
</dbReference>
<dbReference type="Proteomes" id="UP001451303">
    <property type="component" value="Unassembled WGS sequence"/>
</dbReference>
<dbReference type="SUPFAM" id="SSF46689">
    <property type="entry name" value="Homeodomain-like"/>
    <property type="match status" value="1"/>
</dbReference>
<evidence type="ECO:0000313" key="10">
    <source>
        <dbReference type="EMBL" id="KAL0471413.1"/>
    </source>
</evidence>
<feature type="region of interest" description="Disordered" evidence="6">
    <location>
        <begin position="332"/>
        <end position="356"/>
    </location>
</feature>
<dbReference type="InterPro" id="IPR006600">
    <property type="entry name" value="HTH_CenpB_DNA-bd_dom"/>
</dbReference>
<keyword evidence="11" id="KW-1185">Reference proteome</keyword>
<dbReference type="SMART" id="SM00389">
    <property type="entry name" value="HOX"/>
    <property type="match status" value="1"/>
</dbReference>
<gene>
    <name evidence="10" type="ORF">QR685DRAFT_542734</name>
</gene>
<feature type="domain" description="Homeobox" evidence="7">
    <location>
        <begin position="153"/>
        <end position="216"/>
    </location>
</feature>
<dbReference type="PROSITE" id="PS51253">
    <property type="entry name" value="HTH_CENPB"/>
    <property type="match status" value="1"/>
</dbReference>
<keyword evidence="3 5" id="KW-0539">Nucleus</keyword>
<evidence type="ECO:0000259" key="8">
    <source>
        <dbReference type="PROSITE" id="PS50157"/>
    </source>
</evidence>
<dbReference type="InterPro" id="IPR009057">
    <property type="entry name" value="Homeodomain-like_sf"/>
</dbReference>
<dbReference type="Pfam" id="PF03221">
    <property type="entry name" value="HTH_Tnp_Tc5"/>
    <property type="match status" value="1"/>
</dbReference>
<dbReference type="CDD" id="cd00086">
    <property type="entry name" value="homeodomain"/>
    <property type="match status" value="1"/>
</dbReference>
<comment type="caution">
    <text evidence="10">The sequence shown here is derived from an EMBL/GenBank/DDBJ whole genome shotgun (WGS) entry which is preliminary data.</text>
</comment>
<dbReference type="PANTHER" id="PTHR11850">
    <property type="entry name" value="HOMEOBOX PROTEIN TRANSCRIPTION FACTORS"/>
    <property type="match status" value="1"/>
</dbReference>
<name>A0ABR3DFF2_NEUIN</name>
<dbReference type="Pfam" id="PF05920">
    <property type="entry name" value="Homeobox_KN"/>
    <property type="match status" value="1"/>
</dbReference>
<organism evidence="10 11">
    <name type="scientific">Neurospora intermedia</name>
    <dbReference type="NCBI Taxonomy" id="5142"/>
    <lineage>
        <taxon>Eukaryota</taxon>
        <taxon>Fungi</taxon>
        <taxon>Dikarya</taxon>
        <taxon>Ascomycota</taxon>
        <taxon>Pezizomycotina</taxon>
        <taxon>Sordariomycetes</taxon>
        <taxon>Sordariomycetidae</taxon>
        <taxon>Sordariales</taxon>
        <taxon>Sordariaceae</taxon>
        <taxon>Neurospora</taxon>
    </lineage>
</organism>
<evidence type="ECO:0000256" key="5">
    <source>
        <dbReference type="PROSITE-ProRule" id="PRU00108"/>
    </source>
</evidence>
<evidence type="ECO:0000256" key="2">
    <source>
        <dbReference type="ARBA" id="ARBA00023155"/>
    </source>
</evidence>
<keyword evidence="4" id="KW-0863">Zinc-finger</keyword>
<dbReference type="PROSITE" id="PS50071">
    <property type="entry name" value="HOMEOBOX_2"/>
    <property type="match status" value="1"/>
</dbReference>
<dbReference type="InterPro" id="IPR001356">
    <property type="entry name" value="HD"/>
</dbReference>
<protein>
    <recommendedName>
        <fullName evidence="12">Monocarboxylate transporter 4</fullName>
    </recommendedName>
</protein>
<dbReference type="PROSITE" id="PS00028">
    <property type="entry name" value="ZINC_FINGER_C2H2_1"/>
    <property type="match status" value="1"/>
</dbReference>
<evidence type="ECO:0000313" key="11">
    <source>
        <dbReference type="Proteomes" id="UP001451303"/>
    </source>
</evidence>
<evidence type="ECO:0000256" key="1">
    <source>
        <dbReference type="ARBA" id="ARBA00023125"/>
    </source>
</evidence>
<feature type="domain" description="HTH CENPB-type" evidence="9">
    <location>
        <begin position="742"/>
        <end position="816"/>
    </location>
</feature>
<dbReference type="SMART" id="SM00355">
    <property type="entry name" value="ZnF_C2H2"/>
    <property type="match status" value="3"/>
</dbReference>
<feature type="region of interest" description="Disordered" evidence="6">
    <location>
        <begin position="211"/>
        <end position="233"/>
    </location>
</feature>
<keyword evidence="1 5" id="KW-0238">DNA-binding</keyword>
<accession>A0ABR3DFF2</accession>
<feature type="domain" description="C2H2-type" evidence="8">
    <location>
        <begin position="366"/>
        <end position="394"/>
    </location>
</feature>
<reference evidence="10 11" key="1">
    <citation type="submission" date="2023-09" db="EMBL/GenBank/DDBJ databases">
        <title>Multi-omics analysis of a traditional fermented food reveals byproduct-associated fungal strains for waste-to-food upcycling.</title>
        <authorList>
            <consortium name="Lawrence Berkeley National Laboratory"/>
            <person name="Rekdal V.M."/>
            <person name="Villalobos-Escobedo J.M."/>
            <person name="Rodriguez-Valeron N."/>
            <person name="Garcia M.O."/>
            <person name="Vasquez D.P."/>
            <person name="Damayanti I."/>
            <person name="Sorensen P.M."/>
            <person name="Baidoo E.E."/>
            <person name="De Carvalho A.C."/>
            <person name="Riley R."/>
            <person name="Lipzen A."/>
            <person name="He G."/>
            <person name="Yan M."/>
            <person name="Haridas S."/>
            <person name="Daum C."/>
            <person name="Yoshinaga Y."/>
            <person name="Ng V."/>
            <person name="Grigoriev I.V."/>
            <person name="Munk R."/>
            <person name="Nuraida L."/>
            <person name="Wijaya C.H."/>
            <person name="Morales P.-C."/>
            <person name="Keasling J.D."/>
        </authorList>
    </citation>
    <scope>NUCLEOTIDE SEQUENCE [LARGE SCALE GENOMIC DNA]</scope>
    <source>
        <strain evidence="10 11">FGSC 2613</strain>
    </source>
</reference>